<dbReference type="AlphaFoldDB" id="A0A8H7B2L0"/>
<accession>A0A8H7B2L0</accession>
<organism evidence="1 2">
    <name type="scientific">Alternaria burnsii</name>
    <dbReference type="NCBI Taxonomy" id="1187904"/>
    <lineage>
        <taxon>Eukaryota</taxon>
        <taxon>Fungi</taxon>
        <taxon>Dikarya</taxon>
        <taxon>Ascomycota</taxon>
        <taxon>Pezizomycotina</taxon>
        <taxon>Dothideomycetes</taxon>
        <taxon>Pleosporomycetidae</taxon>
        <taxon>Pleosporales</taxon>
        <taxon>Pleosporineae</taxon>
        <taxon>Pleosporaceae</taxon>
        <taxon>Alternaria</taxon>
        <taxon>Alternaria sect. Alternaria</taxon>
    </lineage>
</organism>
<dbReference type="Proteomes" id="UP000596902">
    <property type="component" value="Unassembled WGS sequence"/>
</dbReference>
<gene>
    <name evidence="1" type="ORF">GT037_005648</name>
</gene>
<evidence type="ECO:0000313" key="2">
    <source>
        <dbReference type="Proteomes" id="UP000596902"/>
    </source>
</evidence>
<reference evidence="1" key="2">
    <citation type="submission" date="2020-08" db="EMBL/GenBank/DDBJ databases">
        <title>Draft Genome Sequence of Cumin Blight Pathogen Alternaria burnsii.</title>
        <authorList>
            <person name="Feng Z."/>
        </authorList>
    </citation>
    <scope>NUCLEOTIDE SEQUENCE</scope>
    <source>
        <strain evidence="1">CBS107.38</strain>
    </source>
</reference>
<reference evidence="1" key="1">
    <citation type="submission" date="2020-01" db="EMBL/GenBank/DDBJ databases">
        <authorList>
            <person name="Feng Z.H.Z."/>
        </authorList>
    </citation>
    <scope>NUCLEOTIDE SEQUENCE</scope>
    <source>
        <strain evidence="1">CBS107.38</strain>
    </source>
</reference>
<name>A0A8H7B2L0_9PLEO</name>
<protein>
    <submittedName>
        <fullName evidence="1">Uncharacterized protein</fullName>
    </submittedName>
</protein>
<dbReference type="GeneID" id="62203873"/>
<dbReference type="EMBL" id="JAAABM010000007">
    <property type="protein sequence ID" value="KAF7676143.1"/>
    <property type="molecule type" value="Genomic_DNA"/>
</dbReference>
<comment type="caution">
    <text evidence="1">The sequence shown here is derived from an EMBL/GenBank/DDBJ whole genome shotgun (WGS) entry which is preliminary data.</text>
</comment>
<dbReference type="RefSeq" id="XP_038786384.1">
    <property type="nucleotide sequence ID" value="XM_038930695.1"/>
</dbReference>
<proteinExistence type="predicted"/>
<sequence>MCTSCLSTPARYRHRWPLGAVWDGIRPIHGLTVNTRQAGTRMLSRGKGVSMCFHIRRHSACA</sequence>
<evidence type="ECO:0000313" key="1">
    <source>
        <dbReference type="EMBL" id="KAF7676143.1"/>
    </source>
</evidence>
<keyword evidence="2" id="KW-1185">Reference proteome</keyword>